<feature type="transmembrane region" description="Helical" evidence="9">
    <location>
        <begin position="20"/>
        <end position="39"/>
    </location>
</feature>
<keyword evidence="3 8" id="KW-0813">Transport</keyword>
<dbReference type="AlphaFoldDB" id="A0A224VJJ5"/>
<dbReference type="PANTHER" id="PTHR38438:SF1">
    <property type="entry name" value="RIBOFLAVIN TRANSPORTER RIBU"/>
    <property type="match status" value="1"/>
</dbReference>
<dbReference type="RefSeq" id="WP_057962077.1">
    <property type="nucleotide sequence ID" value="NZ_BAAAXO010000045.1"/>
</dbReference>
<reference evidence="10 12" key="1">
    <citation type="journal article" date="2017" name="Biosci Microbiota Food Health">
        <title>Genomic characterization reconfirms the taxonomic status of Lactobacillus parakefiri.</title>
        <authorList>
            <person name="Tanizawa Y."/>
            <person name="Kobayashi H."/>
            <person name="Kaminuma E."/>
            <person name="Sakamoto M."/>
            <person name="Ohkuma M."/>
            <person name="Nakamura Y."/>
            <person name="Arita M."/>
            <person name="Tohno M."/>
        </authorList>
    </citation>
    <scope>NUCLEOTIDE SEQUENCE [LARGE SCALE GENOMIC DNA]</scope>
    <source>
        <strain evidence="10 12">JCM 8573</strain>
    </source>
</reference>
<sequence length="194" mass="21196">MENSGKHTQFATARLVEMSVFAGLSYVLMFLSVPIIPIVPYMRLDLADMPILLGTVLFGPVGGMTIAGLKALLYWVTTGADVINFIGVGSSLVSSLVLIWTYYLADRLLSFAKGWKKAALVVLMMATTLTIIMSLTNWLGVIPLYMNLIGMKLGFPLATVILAGVVPFDFIKGIVVGTVFYLIKNSFLPRLKLR</sequence>
<evidence type="ECO:0000256" key="6">
    <source>
        <dbReference type="ARBA" id="ARBA00022989"/>
    </source>
</evidence>
<evidence type="ECO:0000256" key="8">
    <source>
        <dbReference type="PIRNR" id="PIRNR037778"/>
    </source>
</evidence>
<dbReference type="Gene3D" id="1.10.1760.20">
    <property type="match status" value="1"/>
</dbReference>
<dbReference type="Proteomes" id="UP000214739">
    <property type="component" value="Unassembled WGS sequence"/>
</dbReference>
<dbReference type="PIRSF" id="PIRSF037778">
    <property type="entry name" value="UCP037778_transp_RibU"/>
    <property type="match status" value="1"/>
</dbReference>
<keyword evidence="6 9" id="KW-1133">Transmembrane helix</keyword>
<feature type="transmembrane region" description="Helical" evidence="9">
    <location>
        <begin position="51"/>
        <end position="76"/>
    </location>
</feature>
<dbReference type="GO" id="GO:0032217">
    <property type="term" value="F:riboflavin transmembrane transporter activity"/>
    <property type="evidence" value="ECO:0007669"/>
    <property type="project" value="UniProtKB-UniRule"/>
</dbReference>
<comment type="similarity">
    <text evidence="2 8">Belongs to the prokaryotic riboflavin transporter (P-RFT) (TC 2.A.87) family.</text>
</comment>
<comment type="subcellular location">
    <subcellularLocation>
        <location evidence="1">Cell membrane</location>
        <topology evidence="1">Multi-pass membrane protein</topology>
    </subcellularLocation>
</comment>
<proteinExistence type="inferred from homology"/>
<evidence type="ECO:0000313" key="11">
    <source>
        <dbReference type="EMBL" id="TDG94319.1"/>
    </source>
</evidence>
<keyword evidence="5 9" id="KW-0812">Transmembrane</keyword>
<reference evidence="11 13" key="2">
    <citation type="journal article" date="2019" name="Appl. Microbiol. Biotechnol.">
        <title>Uncovering carbohydrate metabolism through a genotype-phenotype association study of 56 lactic acid bacteria genomes.</title>
        <authorList>
            <person name="Buron-Moles G."/>
            <person name="Chailyan A."/>
            <person name="Dolejs I."/>
            <person name="Forster J."/>
            <person name="Miks M.H."/>
        </authorList>
    </citation>
    <scope>NUCLEOTIDE SEQUENCE [LARGE SCALE GENOMIC DNA]</scope>
    <source>
        <strain evidence="11 13">DSM 10551</strain>
    </source>
</reference>
<feature type="transmembrane region" description="Helical" evidence="9">
    <location>
        <begin position="160"/>
        <end position="183"/>
    </location>
</feature>
<evidence type="ECO:0000313" key="12">
    <source>
        <dbReference type="Proteomes" id="UP000214739"/>
    </source>
</evidence>
<evidence type="ECO:0000256" key="4">
    <source>
        <dbReference type="ARBA" id="ARBA00022475"/>
    </source>
</evidence>
<evidence type="ECO:0000256" key="7">
    <source>
        <dbReference type="ARBA" id="ARBA00023136"/>
    </source>
</evidence>
<feature type="transmembrane region" description="Helical" evidence="9">
    <location>
        <begin position="117"/>
        <end position="140"/>
    </location>
</feature>
<reference evidence="11" key="3">
    <citation type="submission" date="2019-02" db="EMBL/GenBank/DDBJ databases">
        <authorList>
            <person name="Buron G."/>
            <person name="Chaylann A."/>
            <person name="Dolejs I."/>
            <person name="Forster J."/>
            <person name="Miks M.H."/>
        </authorList>
    </citation>
    <scope>NUCLEOTIDE SEQUENCE</scope>
    <source>
        <strain evidence="11">DSM 10551</strain>
    </source>
</reference>
<evidence type="ECO:0000256" key="1">
    <source>
        <dbReference type="ARBA" id="ARBA00004651"/>
    </source>
</evidence>
<keyword evidence="13" id="KW-1185">Reference proteome</keyword>
<organism evidence="10 12">
    <name type="scientific">Lentilactobacillus parakefiri</name>
    <dbReference type="NCBI Taxonomy" id="152332"/>
    <lineage>
        <taxon>Bacteria</taxon>
        <taxon>Bacillati</taxon>
        <taxon>Bacillota</taxon>
        <taxon>Bacilli</taxon>
        <taxon>Lactobacillales</taxon>
        <taxon>Lactobacillaceae</taxon>
        <taxon>Lentilactobacillus</taxon>
    </lineage>
</organism>
<evidence type="ECO:0000256" key="2">
    <source>
        <dbReference type="ARBA" id="ARBA00005540"/>
    </source>
</evidence>
<dbReference type="OrthoDB" id="9809216at2"/>
<gene>
    <name evidence="11" type="ORF">C5L28_000569</name>
    <name evidence="10" type="ORF">LPKJCM_01822</name>
</gene>
<dbReference type="Pfam" id="PF12822">
    <property type="entry name" value="ECF_trnsprt"/>
    <property type="match status" value="1"/>
</dbReference>
<keyword evidence="7 8" id="KW-0472">Membrane</keyword>
<evidence type="ECO:0000313" key="13">
    <source>
        <dbReference type="Proteomes" id="UP000294668"/>
    </source>
</evidence>
<comment type="caution">
    <text evidence="10">The sequence shown here is derived from an EMBL/GenBank/DDBJ whole genome shotgun (WGS) entry which is preliminary data.</text>
</comment>
<evidence type="ECO:0000256" key="9">
    <source>
        <dbReference type="SAM" id="Phobius"/>
    </source>
</evidence>
<accession>A0A224VJJ5</accession>
<comment type="function">
    <text evidence="8">Probably a riboflavin-binding protein that interacts with the energy-coupling factor (ECF) ABC-transporter complex.</text>
</comment>
<protein>
    <recommendedName>
        <fullName evidence="8">Riboflavin transporter</fullName>
    </recommendedName>
</protein>
<dbReference type="GO" id="GO:0005886">
    <property type="term" value="C:plasma membrane"/>
    <property type="evidence" value="ECO:0007669"/>
    <property type="project" value="UniProtKB-SubCell"/>
</dbReference>
<dbReference type="EMBL" id="PUFL01000021">
    <property type="protein sequence ID" value="TDG94319.1"/>
    <property type="molecule type" value="Genomic_DNA"/>
</dbReference>
<keyword evidence="4 8" id="KW-1003">Cell membrane</keyword>
<dbReference type="EMBL" id="BDGB01000079">
    <property type="protein sequence ID" value="GAW72692.1"/>
    <property type="molecule type" value="Genomic_DNA"/>
</dbReference>
<evidence type="ECO:0000313" key="10">
    <source>
        <dbReference type="EMBL" id="GAW72692.1"/>
    </source>
</evidence>
<evidence type="ECO:0000256" key="5">
    <source>
        <dbReference type="ARBA" id="ARBA00022692"/>
    </source>
</evidence>
<dbReference type="InterPro" id="IPR024529">
    <property type="entry name" value="ECF_trnsprt_substrate-spec"/>
</dbReference>
<evidence type="ECO:0000256" key="3">
    <source>
        <dbReference type="ARBA" id="ARBA00022448"/>
    </source>
</evidence>
<dbReference type="PANTHER" id="PTHR38438">
    <property type="entry name" value="RIBOFLAVIN TRANSPORTER RIBU"/>
    <property type="match status" value="1"/>
</dbReference>
<feature type="transmembrane region" description="Helical" evidence="9">
    <location>
        <begin position="82"/>
        <end position="105"/>
    </location>
</feature>
<name>A0A224VJJ5_9LACO</name>
<dbReference type="Proteomes" id="UP000294668">
    <property type="component" value="Unassembled WGS sequence"/>
</dbReference>
<dbReference type="InterPro" id="IPR025720">
    <property type="entry name" value="RibU"/>
</dbReference>